<feature type="domain" description="D-isomer specific 2-hydroxyacid dehydrogenase NAD-binding" evidence="5">
    <location>
        <begin position="110"/>
        <end position="291"/>
    </location>
</feature>
<dbReference type="AlphaFoldDB" id="A0A9P1H842"/>
<dbReference type="GO" id="GO:0016491">
    <property type="term" value="F:oxidoreductase activity"/>
    <property type="evidence" value="ECO:0007669"/>
    <property type="project" value="UniProtKB-KW"/>
</dbReference>
<dbReference type="Gene3D" id="3.40.50.720">
    <property type="entry name" value="NAD(P)-binding Rossmann-like Domain"/>
    <property type="match status" value="2"/>
</dbReference>
<comment type="similarity">
    <text evidence="1">Belongs to the D-isomer specific 2-hydroxyacid dehydrogenase family.</text>
</comment>
<dbReference type="GO" id="GO:0051287">
    <property type="term" value="F:NAD binding"/>
    <property type="evidence" value="ECO:0007669"/>
    <property type="project" value="InterPro"/>
</dbReference>
<dbReference type="InterPro" id="IPR050857">
    <property type="entry name" value="D-2-hydroxyacid_DH"/>
</dbReference>
<dbReference type="Proteomes" id="UP000838763">
    <property type="component" value="Unassembled WGS sequence"/>
</dbReference>
<evidence type="ECO:0000313" key="7">
    <source>
        <dbReference type="Proteomes" id="UP000838763"/>
    </source>
</evidence>
<keyword evidence="7" id="KW-1185">Reference proteome</keyword>
<evidence type="ECO:0000256" key="1">
    <source>
        <dbReference type="ARBA" id="ARBA00005854"/>
    </source>
</evidence>
<organism evidence="6 7">
    <name type="scientific">Parascedosporium putredinis</name>
    <dbReference type="NCBI Taxonomy" id="1442378"/>
    <lineage>
        <taxon>Eukaryota</taxon>
        <taxon>Fungi</taxon>
        <taxon>Dikarya</taxon>
        <taxon>Ascomycota</taxon>
        <taxon>Pezizomycotina</taxon>
        <taxon>Sordariomycetes</taxon>
        <taxon>Hypocreomycetidae</taxon>
        <taxon>Microascales</taxon>
        <taxon>Microascaceae</taxon>
        <taxon>Parascedosporium</taxon>
    </lineage>
</organism>
<dbReference type="InterPro" id="IPR006140">
    <property type="entry name" value="D-isomer_DH_NAD-bd"/>
</dbReference>
<dbReference type="Pfam" id="PF02826">
    <property type="entry name" value="2-Hacid_dh_C"/>
    <property type="match status" value="1"/>
</dbReference>
<feature type="compositionally biased region" description="Polar residues" evidence="4">
    <location>
        <begin position="94"/>
        <end position="104"/>
    </location>
</feature>
<feature type="region of interest" description="Disordered" evidence="4">
    <location>
        <begin position="655"/>
        <end position="685"/>
    </location>
</feature>
<accession>A0A9P1H842</accession>
<evidence type="ECO:0000256" key="3">
    <source>
        <dbReference type="ARBA" id="ARBA00023027"/>
    </source>
</evidence>
<proteinExistence type="inferred from homology"/>
<dbReference type="EMBL" id="CALLCH030000018">
    <property type="protein sequence ID" value="CAI4218482.1"/>
    <property type="molecule type" value="Genomic_DNA"/>
</dbReference>
<evidence type="ECO:0000256" key="2">
    <source>
        <dbReference type="ARBA" id="ARBA00023002"/>
    </source>
</evidence>
<name>A0A9P1H842_9PEZI</name>
<evidence type="ECO:0000256" key="4">
    <source>
        <dbReference type="SAM" id="MobiDB-lite"/>
    </source>
</evidence>
<reference evidence="6" key="1">
    <citation type="submission" date="2022-11" db="EMBL/GenBank/DDBJ databases">
        <authorList>
            <person name="Scott C."/>
            <person name="Bruce N."/>
        </authorList>
    </citation>
    <scope>NUCLEOTIDE SEQUENCE</scope>
</reference>
<dbReference type="InterPro" id="IPR036291">
    <property type="entry name" value="NAD(P)-bd_dom_sf"/>
</dbReference>
<keyword evidence="3" id="KW-0520">NAD</keyword>
<gene>
    <name evidence="6" type="ORF">PPNO1_LOCUS8063</name>
</gene>
<evidence type="ECO:0000313" key="6">
    <source>
        <dbReference type="EMBL" id="CAI4218482.1"/>
    </source>
</evidence>
<feature type="region of interest" description="Disordered" evidence="4">
    <location>
        <begin position="44"/>
        <end position="104"/>
    </location>
</feature>
<comment type="caution">
    <text evidence="6">The sequence shown here is derived from an EMBL/GenBank/DDBJ whole genome shotgun (WGS) entry which is preliminary data.</text>
</comment>
<dbReference type="PANTHER" id="PTHR42789">
    <property type="entry name" value="D-ISOMER SPECIFIC 2-HYDROXYACID DEHYDROGENASE FAMILY PROTEIN (AFU_ORTHOLOGUE AFUA_6G10090)"/>
    <property type="match status" value="1"/>
</dbReference>
<dbReference type="PANTHER" id="PTHR42789:SF1">
    <property type="entry name" value="D-ISOMER SPECIFIC 2-HYDROXYACID DEHYDROGENASE FAMILY PROTEIN (AFU_ORTHOLOGUE AFUA_6G10090)"/>
    <property type="match status" value="1"/>
</dbReference>
<protein>
    <recommendedName>
        <fullName evidence="5">D-isomer specific 2-hydroxyacid dehydrogenase NAD-binding domain-containing protein</fullName>
    </recommendedName>
</protein>
<evidence type="ECO:0000259" key="5">
    <source>
        <dbReference type="Pfam" id="PF02826"/>
    </source>
</evidence>
<dbReference type="SUPFAM" id="SSF51735">
    <property type="entry name" value="NAD(P)-binding Rossmann-fold domains"/>
    <property type="match status" value="1"/>
</dbReference>
<feature type="compositionally biased region" description="Pro residues" evidence="4">
    <location>
        <begin position="50"/>
        <end position="76"/>
    </location>
</feature>
<sequence length="745" mass="82879">MASSVLNVAVLDDYQGFSESFFATLDPASFKSTVWHRSRSFASCASEPLPRSPHQPPPQPPTPPLHQHPQQLPPPPRPRRPRHPAAGTFEKNRTQTASNPAPDSTTTHCIALILALVRDIPNSHAAIQSGQWQVSMATALPGKVFGVLGLGRLGLNVARIMSTLFGRVAAAGLPVDSPYFPGEKTVRVVTKEELFREADIVSVHLVLSDRTRGVVAAEDLARMKPTAFLVNTSRGPLVKERDLLDTLKEGTIAGAAIDVFDMEPLPEDSEWRTVRWGTGGTSRVVLTPHMGYMAKETMTTWYEQQVENIKRWVAGEELNTRDYERLSHAEKGVTTRLLMWPEVPIAALVVFQLLIRDESNDSVQRAKVKSLKTLLRGFGVERGDQRLPASPIPLLPRPAPEIRCIIYDYMWSSGGFQNGIHIDVRRPQGSSSSAAAEGTYEPLSYPCLLEADDAFRDEAVNAEIDALWDDHEARASSATEESSGKGPLDCWFDYSRKSKAARERQLEAGESRDVSPTWQPLLPVLLTCKRLYLEAMPSFFSDVPFIFQVDEPHAIHSFLSHNPHPSLPHLQTVHVYSETTNPNDAHGTDTEPIPGTGFHRALTRCAWESLARLPALRRIRYHQSYVPPGCDIDLRNVTKMAGAALASKMTLEIPTVHDGEDGGTSPAAVEEEGETPLAGKRRSGLEDAPPFGEVQRFETLRYWQEDEDLWPETKNYLRKVDDDLCWYCRNRLVPFGGEFWEGGIE</sequence>
<dbReference type="OrthoDB" id="298012at2759"/>
<keyword evidence="2" id="KW-0560">Oxidoreductase</keyword>